<dbReference type="EMBL" id="LOWA01000014">
    <property type="protein sequence ID" value="KVE29267.1"/>
    <property type="molecule type" value="Genomic_DNA"/>
</dbReference>
<dbReference type="SUPFAM" id="SSF56801">
    <property type="entry name" value="Acetyl-CoA synthetase-like"/>
    <property type="match status" value="1"/>
</dbReference>
<dbReference type="Pfam" id="PF00501">
    <property type="entry name" value="AMP-binding"/>
    <property type="match status" value="1"/>
</dbReference>
<dbReference type="InterPro" id="IPR042099">
    <property type="entry name" value="ANL_N_sf"/>
</dbReference>
<feature type="domain" description="AMP-binding enzyme C-terminal" evidence="8">
    <location>
        <begin position="484"/>
        <end position="598"/>
    </location>
</feature>
<evidence type="ECO:0000313" key="9">
    <source>
        <dbReference type="EMBL" id="KVE29267.1"/>
    </source>
</evidence>
<evidence type="ECO:0000256" key="3">
    <source>
        <dbReference type="ARBA" id="ARBA00022723"/>
    </source>
</evidence>
<dbReference type="AlphaFoldDB" id="A0A103E6G2"/>
<dbReference type="InterPro" id="IPR025110">
    <property type="entry name" value="AMP-bd_C"/>
</dbReference>
<keyword evidence="4" id="KW-0276">Fatty acid metabolism</keyword>
<dbReference type="InterPro" id="IPR020845">
    <property type="entry name" value="AMP-binding_CS"/>
</dbReference>
<dbReference type="InterPro" id="IPR045851">
    <property type="entry name" value="AMP-bd_C_sf"/>
</dbReference>
<evidence type="ECO:0000256" key="2">
    <source>
        <dbReference type="ARBA" id="ARBA00022598"/>
    </source>
</evidence>
<gene>
    <name evidence="9" type="ORF">WS67_05255</name>
</gene>
<dbReference type="GO" id="GO:0046872">
    <property type="term" value="F:metal ion binding"/>
    <property type="evidence" value="ECO:0007669"/>
    <property type="project" value="UniProtKB-KW"/>
</dbReference>
<reference evidence="9 10" key="1">
    <citation type="submission" date="2015-11" db="EMBL/GenBank/DDBJ databases">
        <title>Expanding the genomic diversity of Burkholderia species for the development of highly accurate diagnostics.</title>
        <authorList>
            <person name="Sahl J."/>
            <person name="Keim P."/>
            <person name="Wagner D."/>
        </authorList>
    </citation>
    <scope>NUCLEOTIDE SEQUENCE [LARGE SCALE GENOMIC DNA]</scope>
    <source>
        <strain evidence="9 10">TSV85</strain>
    </source>
</reference>
<dbReference type="Proteomes" id="UP000062788">
    <property type="component" value="Unassembled WGS sequence"/>
</dbReference>
<accession>A0A103E6G2</accession>
<dbReference type="OrthoDB" id="6297021at2"/>
<dbReference type="Gene3D" id="3.40.50.12780">
    <property type="entry name" value="N-terminal domain of ligase-like"/>
    <property type="match status" value="1"/>
</dbReference>
<keyword evidence="3" id="KW-0479">Metal-binding</keyword>
<comment type="similarity">
    <text evidence="1">Belongs to the ATP-dependent AMP-binding enzyme family.</text>
</comment>
<dbReference type="Pfam" id="PF23024">
    <property type="entry name" value="AMP-dom_DIP2-like"/>
    <property type="match status" value="1"/>
</dbReference>
<evidence type="ECO:0000256" key="5">
    <source>
        <dbReference type="ARBA" id="ARBA00023098"/>
    </source>
</evidence>
<dbReference type="CDD" id="cd05931">
    <property type="entry name" value="FAAL"/>
    <property type="match status" value="1"/>
</dbReference>
<evidence type="ECO:0000259" key="8">
    <source>
        <dbReference type="Pfam" id="PF23024"/>
    </source>
</evidence>
<keyword evidence="5" id="KW-0443">Lipid metabolism</keyword>
<dbReference type="RefSeq" id="WP_059513663.1">
    <property type="nucleotide sequence ID" value="NZ_LOWA01000014.1"/>
</dbReference>
<feature type="domain" description="AMP-dependent synthetase/ligase" evidence="7">
    <location>
        <begin position="22"/>
        <end position="435"/>
    </location>
</feature>
<dbReference type="FunFam" id="3.40.50.12780:FF:000013">
    <property type="entry name" value="Long-chain-fatty-acid--AMP ligase FadD32"/>
    <property type="match status" value="1"/>
</dbReference>
<dbReference type="PROSITE" id="PS00455">
    <property type="entry name" value="AMP_BINDING"/>
    <property type="match status" value="1"/>
</dbReference>
<dbReference type="GO" id="GO:0071766">
    <property type="term" value="P:Actinobacterium-type cell wall biogenesis"/>
    <property type="evidence" value="ECO:0007669"/>
    <property type="project" value="UniProtKB-ARBA"/>
</dbReference>
<keyword evidence="2" id="KW-0436">Ligase</keyword>
<feature type="transmembrane region" description="Helical" evidence="6">
    <location>
        <begin position="81"/>
        <end position="99"/>
    </location>
</feature>
<dbReference type="GO" id="GO:0006633">
    <property type="term" value="P:fatty acid biosynthetic process"/>
    <property type="evidence" value="ECO:0007669"/>
    <property type="project" value="TreeGrafter"/>
</dbReference>
<evidence type="ECO:0000256" key="1">
    <source>
        <dbReference type="ARBA" id="ARBA00006432"/>
    </source>
</evidence>
<keyword evidence="6" id="KW-0472">Membrane</keyword>
<dbReference type="GO" id="GO:0070566">
    <property type="term" value="F:adenylyltransferase activity"/>
    <property type="evidence" value="ECO:0007669"/>
    <property type="project" value="TreeGrafter"/>
</dbReference>
<name>A0A103E6G2_9BURK</name>
<dbReference type="Gene3D" id="3.30.300.30">
    <property type="match status" value="1"/>
</dbReference>
<dbReference type="InterPro" id="IPR040097">
    <property type="entry name" value="FAAL/FAAC"/>
</dbReference>
<evidence type="ECO:0000256" key="4">
    <source>
        <dbReference type="ARBA" id="ARBA00022832"/>
    </source>
</evidence>
<organism evidence="9 10">
    <name type="scientific">Burkholderia singularis</name>
    <dbReference type="NCBI Taxonomy" id="1503053"/>
    <lineage>
        <taxon>Bacteria</taxon>
        <taxon>Pseudomonadati</taxon>
        <taxon>Pseudomonadota</taxon>
        <taxon>Betaproteobacteria</taxon>
        <taxon>Burkholderiales</taxon>
        <taxon>Burkholderiaceae</taxon>
        <taxon>Burkholderia</taxon>
        <taxon>pseudomallei group</taxon>
    </lineage>
</organism>
<dbReference type="PANTHER" id="PTHR22754:SF32">
    <property type="entry name" value="DISCO-INTERACTING PROTEIN 2"/>
    <property type="match status" value="1"/>
</dbReference>
<keyword evidence="6" id="KW-0812">Transmembrane</keyword>
<evidence type="ECO:0000256" key="6">
    <source>
        <dbReference type="SAM" id="Phobius"/>
    </source>
</evidence>
<protein>
    <submittedName>
        <fullName evidence="9">AMP-dependent synthetase</fullName>
    </submittedName>
</protein>
<dbReference type="PANTHER" id="PTHR22754">
    <property type="entry name" value="DISCO-INTERACTING PROTEIN 2 DIP2 -RELATED"/>
    <property type="match status" value="1"/>
</dbReference>
<keyword evidence="10" id="KW-1185">Reference proteome</keyword>
<dbReference type="InterPro" id="IPR000873">
    <property type="entry name" value="AMP-dep_synth/lig_dom"/>
</dbReference>
<dbReference type="GO" id="GO:0016874">
    <property type="term" value="F:ligase activity"/>
    <property type="evidence" value="ECO:0007669"/>
    <property type="project" value="UniProtKB-KW"/>
</dbReference>
<sequence>MAIDVIPTPRDGDRRASLLDILRERAAQAPDHTAFIFLRDGEGDVITWSYQTFYDAAIRVRDAVLQYPLNNRRVLLVLEPGLNYVAALFGILFAGATAVPSFPPAGSRAIARFASICRDARPDIVIAGTGVLGLLKQHLNQFYAQAGVQAVPALLGIDQKFFDEENVYAYKEQITELPPVDADLPALLQYTSGSTGEPKGVIVTHDNLVSNCAVIAERLGDDPDRVGCTWLPPYHDMGLMGALLLAVYSGFPLVILSPQHFVQRPYRWLKAINDYRVTTSVAPNFAFDLCVDNISEAEAASLDLSSLQHVFCGAEPVRYATLERFFERYEPRGFDRHAIVPCYGMAEATLYVSGKRGREPITLLDVDKEALAAGICLPYTGATDAPLGQARLVGCGPVAAGHELRIVDPQTRQPLPERAIGEIWVAGPNVAAGYLNRDDSDDIFAATLAVDAPQPGRESTRYLRTGDLGFVERGELFVTGRLKDVVIVAGRNLYPNDIEGSVQQAHDAIRTNGVVAFSVDGETSESLIIVAEIKRTKQLNDAQLGEVREAITRAVTRDHGVAPAFVHLGPMGAIPLTTSGKVRRQACKQAFQKGSLRVFTASA</sequence>
<proteinExistence type="inferred from homology"/>
<evidence type="ECO:0000259" key="7">
    <source>
        <dbReference type="Pfam" id="PF00501"/>
    </source>
</evidence>
<dbReference type="GO" id="GO:0005886">
    <property type="term" value="C:plasma membrane"/>
    <property type="evidence" value="ECO:0007669"/>
    <property type="project" value="TreeGrafter"/>
</dbReference>
<evidence type="ECO:0000313" key="10">
    <source>
        <dbReference type="Proteomes" id="UP000062788"/>
    </source>
</evidence>
<comment type="caution">
    <text evidence="9">The sequence shown here is derived from an EMBL/GenBank/DDBJ whole genome shotgun (WGS) entry which is preliminary data.</text>
</comment>
<keyword evidence="6" id="KW-1133">Transmembrane helix</keyword>